<keyword evidence="3" id="KW-1185">Reference proteome</keyword>
<name>A0A0C2J2U8_THEKT</name>
<keyword evidence="1" id="KW-0472">Membrane</keyword>
<dbReference type="EMBL" id="JWZT01004669">
    <property type="protein sequence ID" value="KII63407.1"/>
    <property type="molecule type" value="Genomic_DNA"/>
</dbReference>
<protein>
    <submittedName>
        <fullName evidence="2">Uncharacterized protein</fullName>
    </submittedName>
</protein>
<dbReference type="AlphaFoldDB" id="A0A0C2J2U8"/>
<feature type="transmembrane region" description="Helical" evidence="1">
    <location>
        <begin position="21"/>
        <end position="41"/>
    </location>
</feature>
<sequence length="499" mass="57463">MSSKIISAVIGKFDVDSSKGKVNAVLSTAITLFPLIIDIIYNDNLFICPSNRRKFYSLFLMSAPTVCATILTLILIVQFLKDRNQIGKPQARHCNDPKVWPSLSRNDIAALLLSHDWSIRFEAIDLMSLLVLILEIQVTKGNLKSLVKIMVDLVEQSLQKEQLEIRFVDTLMKLITITFENPSTNTNSVLATEIRNISLRVADELIVSKIKESPLLGTEMFATLIQTFIWFPLKYLSNIQRPWIVCLDVETQFILPHSILKRDLCLDEVNKVLRVFTSFNTYDLQTMERVSKTSEQILAYKILLQTVVDEYISGNSKIYVTTAEILTYFRSLFIPEIKKFKRQKRKPLFKQVLISINGLILNWLELLKLMKRGLQFYKLRPTPKDEIPESLRTAETKKKLEGRDIIFEGPFFVILDIEGQYPEITYNIAPIDEADELGVKKMQQPESSKHDTFLSGQISRNFESSFHESVCDSVITAFFERNLPVGRDRKIEKPFFDEE</sequence>
<organism evidence="2 3">
    <name type="scientific">Thelohanellus kitauei</name>
    <name type="common">Myxosporean</name>
    <dbReference type="NCBI Taxonomy" id="669202"/>
    <lineage>
        <taxon>Eukaryota</taxon>
        <taxon>Metazoa</taxon>
        <taxon>Cnidaria</taxon>
        <taxon>Myxozoa</taxon>
        <taxon>Myxosporea</taxon>
        <taxon>Bivalvulida</taxon>
        <taxon>Platysporina</taxon>
        <taxon>Myxobolidae</taxon>
        <taxon>Thelohanellus</taxon>
    </lineage>
</organism>
<gene>
    <name evidence="2" type="ORF">RF11_02216</name>
</gene>
<accession>A0A0C2J2U8</accession>
<dbReference type="OrthoDB" id="10372468at2759"/>
<dbReference type="Proteomes" id="UP000031668">
    <property type="component" value="Unassembled WGS sequence"/>
</dbReference>
<evidence type="ECO:0000313" key="3">
    <source>
        <dbReference type="Proteomes" id="UP000031668"/>
    </source>
</evidence>
<reference evidence="2 3" key="1">
    <citation type="journal article" date="2014" name="Genome Biol. Evol.">
        <title>The genome of the myxosporean Thelohanellus kitauei shows adaptations to nutrient acquisition within its fish host.</title>
        <authorList>
            <person name="Yang Y."/>
            <person name="Xiong J."/>
            <person name="Zhou Z."/>
            <person name="Huo F."/>
            <person name="Miao W."/>
            <person name="Ran C."/>
            <person name="Liu Y."/>
            <person name="Zhang J."/>
            <person name="Feng J."/>
            <person name="Wang M."/>
            <person name="Wang M."/>
            <person name="Wang L."/>
            <person name="Yao B."/>
        </authorList>
    </citation>
    <scope>NUCLEOTIDE SEQUENCE [LARGE SCALE GENOMIC DNA]</scope>
    <source>
        <strain evidence="2">Wuqing</strain>
    </source>
</reference>
<evidence type="ECO:0000256" key="1">
    <source>
        <dbReference type="SAM" id="Phobius"/>
    </source>
</evidence>
<proteinExistence type="predicted"/>
<evidence type="ECO:0000313" key="2">
    <source>
        <dbReference type="EMBL" id="KII63407.1"/>
    </source>
</evidence>
<comment type="caution">
    <text evidence="2">The sequence shown here is derived from an EMBL/GenBank/DDBJ whole genome shotgun (WGS) entry which is preliminary data.</text>
</comment>
<feature type="transmembrane region" description="Helical" evidence="1">
    <location>
        <begin position="56"/>
        <end position="80"/>
    </location>
</feature>
<keyword evidence="1" id="KW-1133">Transmembrane helix</keyword>
<keyword evidence="1" id="KW-0812">Transmembrane</keyword>